<dbReference type="SUPFAM" id="SSF54211">
    <property type="entry name" value="Ribosomal protein S5 domain 2-like"/>
    <property type="match status" value="1"/>
</dbReference>
<dbReference type="PANTHER" id="PTHR32463:SF0">
    <property type="entry name" value="L-FUCOSE KINASE"/>
    <property type="match status" value="1"/>
</dbReference>
<dbReference type="InterPro" id="IPR013750">
    <property type="entry name" value="GHMP_kinase_C_dom"/>
</dbReference>
<evidence type="ECO:0000256" key="3">
    <source>
        <dbReference type="ARBA" id="ARBA00022777"/>
    </source>
</evidence>
<evidence type="ECO:0000256" key="2">
    <source>
        <dbReference type="ARBA" id="ARBA00022741"/>
    </source>
</evidence>
<dbReference type="InterPro" id="IPR006204">
    <property type="entry name" value="GHMP_kinase_N_dom"/>
</dbReference>
<keyword evidence="9" id="KW-1185">Reference proteome</keyword>
<dbReference type="EMBL" id="JBBJCI010000146">
    <property type="protein sequence ID" value="KAK7242214.1"/>
    <property type="molecule type" value="Genomic_DNA"/>
</dbReference>
<keyword evidence="1" id="KW-0808">Transferase</keyword>
<keyword evidence="4" id="KW-0067">ATP-binding</keyword>
<dbReference type="Pfam" id="PF00288">
    <property type="entry name" value="GHMP_kinases_N"/>
    <property type="match status" value="1"/>
</dbReference>
<evidence type="ECO:0000313" key="9">
    <source>
        <dbReference type="Proteomes" id="UP001363151"/>
    </source>
</evidence>
<dbReference type="SUPFAM" id="SSF55060">
    <property type="entry name" value="GHMP Kinase, C-terminal domain"/>
    <property type="match status" value="1"/>
</dbReference>
<accession>A0ABR1G161</accession>
<keyword evidence="3" id="KW-0418">Kinase</keyword>
<reference evidence="8 9" key="1">
    <citation type="submission" date="2024-03" db="EMBL/GenBank/DDBJ databases">
        <title>Aureococcus anophagefferens CCMP1851 and Kratosvirus quantuckense: Draft genome of a second virus-susceptible host strain in the model system.</title>
        <authorList>
            <person name="Chase E."/>
            <person name="Truchon A.R."/>
            <person name="Schepens W."/>
            <person name="Wilhelm S.W."/>
        </authorList>
    </citation>
    <scope>NUCLEOTIDE SEQUENCE [LARGE SCALE GENOMIC DNA]</scope>
    <source>
        <strain evidence="8 9">CCMP1851</strain>
    </source>
</reference>
<feature type="domain" description="GHMP kinase C-terminal" evidence="7">
    <location>
        <begin position="351"/>
        <end position="430"/>
    </location>
</feature>
<dbReference type="PRINTS" id="PR00959">
    <property type="entry name" value="MEVGALKINASE"/>
</dbReference>
<evidence type="ECO:0000259" key="6">
    <source>
        <dbReference type="Pfam" id="PF00288"/>
    </source>
</evidence>
<name>A0ABR1G161_AURAN</name>
<dbReference type="PANTHER" id="PTHR32463">
    <property type="entry name" value="L-FUCOSE KINASE"/>
    <property type="match status" value="1"/>
</dbReference>
<evidence type="ECO:0000256" key="1">
    <source>
        <dbReference type="ARBA" id="ARBA00022679"/>
    </source>
</evidence>
<gene>
    <name evidence="8" type="primary">FUK</name>
    <name evidence="8" type="ORF">SO694_00013214</name>
</gene>
<comment type="caution">
    <text evidence="8">The sequence shown here is derived from an EMBL/GenBank/DDBJ whole genome shotgun (WGS) entry which is preliminary data.</text>
</comment>
<protein>
    <submittedName>
        <fullName evidence="8">Fucokinase</fullName>
    </submittedName>
</protein>
<evidence type="ECO:0000256" key="5">
    <source>
        <dbReference type="ARBA" id="ARBA00038121"/>
    </source>
</evidence>
<dbReference type="Pfam" id="PF08544">
    <property type="entry name" value="GHMP_kinases_C"/>
    <property type="match status" value="1"/>
</dbReference>
<proteinExistence type="inferred from homology"/>
<evidence type="ECO:0000313" key="8">
    <source>
        <dbReference type="EMBL" id="KAK7242214.1"/>
    </source>
</evidence>
<comment type="similarity">
    <text evidence="5">Belongs to the GHMP kinase family.</text>
</comment>
<keyword evidence="2" id="KW-0547">Nucleotide-binding</keyword>
<dbReference type="InterPro" id="IPR020568">
    <property type="entry name" value="Ribosomal_Su5_D2-typ_SF"/>
</dbReference>
<organism evidence="8 9">
    <name type="scientific">Aureococcus anophagefferens</name>
    <name type="common">Harmful bloom alga</name>
    <dbReference type="NCBI Taxonomy" id="44056"/>
    <lineage>
        <taxon>Eukaryota</taxon>
        <taxon>Sar</taxon>
        <taxon>Stramenopiles</taxon>
        <taxon>Ochrophyta</taxon>
        <taxon>Pelagophyceae</taxon>
        <taxon>Pelagomonadales</taxon>
        <taxon>Pelagomonadaceae</taxon>
        <taxon>Aureococcus</taxon>
    </lineage>
</organism>
<dbReference type="Proteomes" id="UP001363151">
    <property type="component" value="Unassembled WGS sequence"/>
</dbReference>
<evidence type="ECO:0000256" key="4">
    <source>
        <dbReference type="ARBA" id="ARBA00022840"/>
    </source>
</evidence>
<dbReference type="Gene3D" id="3.30.230.120">
    <property type="match status" value="1"/>
</dbReference>
<dbReference type="InterPro" id="IPR052203">
    <property type="entry name" value="GHMP_Kinase-Related"/>
</dbReference>
<sequence>MPLLRRGAHVVVAHASTTAPRAREVPRRDLETDVLPRLRNVAAEDLWRPGDVRGAGGAAARRRVARATRVSLREAYDDCDVVSDGAWAAELEATAPLRVDLAGGWTDTPPVAFEHGGVVTNVAVRLDGRRPIGARATRLDAPVLRFRVETADGSVLETEAAALADLDDRSNPQAPAALLKCALVVCGVVDPRGAPLDVQLAAGGLEVASWSRVPTGSGLGTSSILAACLVAAIGGAADAAYDVDARRRDIVHDVMRVEQELTTGGGWQDNVGGVYGGAKIAVSPPRLPLTVDTTAVPMAPGLLDAHLVLAYTGRARLAKNLLQSVLRKWHARLPGITTTTDALVAGARRAAAALEAGDLARLGAALDAYWAQKKTMADGAEPAFIRDMIAALRPRVHGAALCGAGGGGFLCLITKQPNDVDAIRRVLEAHADLGDVSLHVATVDREGLTLARS</sequence>
<feature type="domain" description="GHMP kinase N-terminal" evidence="6">
    <location>
        <begin position="203"/>
        <end position="277"/>
    </location>
</feature>
<evidence type="ECO:0000259" key="7">
    <source>
        <dbReference type="Pfam" id="PF08544"/>
    </source>
</evidence>
<dbReference type="InterPro" id="IPR036554">
    <property type="entry name" value="GHMP_kinase_C_sf"/>
</dbReference>